<feature type="transmembrane region" description="Helical" evidence="7">
    <location>
        <begin position="78"/>
        <end position="100"/>
    </location>
</feature>
<feature type="transmembrane region" description="Helical" evidence="7">
    <location>
        <begin position="40"/>
        <end position="66"/>
    </location>
</feature>
<comment type="similarity">
    <text evidence="7">Belongs to the binding-protein-dependent transport system permease family.</text>
</comment>
<keyword evidence="10" id="KW-1185">Reference proteome</keyword>
<dbReference type="AlphaFoldDB" id="A0A7X5BWR7"/>
<reference evidence="9 10" key="1">
    <citation type="submission" date="2020-01" db="EMBL/GenBank/DDBJ databases">
        <title>Paenibacillus soybeanensis sp. nov. isolated from the nodules of soybean (Glycine max(L.) Merr).</title>
        <authorList>
            <person name="Wang H."/>
        </authorList>
    </citation>
    <scope>NUCLEOTIDE SEQUENCE [LARGE SCALE GENOMIC DNA]</scope>
    <source>
        <strain evidence="9 10">DSM 23054</strain>
    </source>
</reference>
<evidence type="ECO:0000256" key="5">
    <source>
        <dbReference type="ARBA" id="ARBA00022989"/>
    </source>
</evidence>
<protein>
    <submittedName>
        <fullName evidence="9">ABC transporter permease subunit</fullName>
    </submittedName>
</protein>
<keyword evidence="3" id="KW-1003">Cell membrane</keyword>
<evidence type="ECO:0000313" key="10">
    <source>
        <dbReference type="Proteomes" id="UP000558113"/>
    </source>
</evidence>
<feature type="transmembrane region" description="Helical" evidence="7">
    <location>
        <begin position="153"/>
        <end position="178"/>
    </location>
</feature>
<dbReference type="PANTHER" id="PTHR43744:SF12">
    <property type="entry name" value="ABC TRANSPORTER PERMEASE PROTEIN MG189-RELATED"/>
    <property type="match status" value="1"/>
</dbReference>
<gene>
    <name evidence="9" type="ORF">GT003_01025</name>
</gene>
<keyword evidence="6 7" id="KW-0472">Membrane</keyword>
<organism evidence="9 10">
    <name type="scientific">Paenibacillus sacheonensis</name>
    <dbReference type="NCBI Taxonomy" id="742054"/>
    <lineage>
        <taxon>Bacteria</taxon>
        <taxon>Bacillati</taxon>
        <taxon>Bacillota</taxon>
        <taxon>Bacilli</taxon>
        <taxon>Bacillales</taxon>
        <taxon>Paenibacillaceae</taxon>
        <taxon>Paenibacillus</taxon>
    </lineage>
</organism>
<comment type="caution">
    <text evidence="9">The sequence shown here is derived from an EMBL/GenBank/DDBJ whole genome shotgun (WGS) entry which is preliminary data.</text>
</comment>
<dbReference type="SUPFAM" id="SSF161098">
    <property type="entry name" value="MetI-like"/>
    <property type="match status" value="1"/>
</dbReference>
<evidence type="ECO:0000256" key="3">
    <source>
        <dbReference type="ARBA" id="ARBA00022475"/>
    </source>
</evidence>
<evidence type="ECO:0000313" key="9">
    <source>
        <dbReference type="EMBL" id="NBC67576.1"/>
    </source>
</evidence>
<keyword evidence="2 7" id="KW-0813">Transport</keyword>
<dbReference type="Gene3D" id="1.10.3720.10">
    <property type="entry name" value="MetI-like"/>
    <property type="match status" value="1"/>
</dbReference>
<dbReference type="InterPro" id="IPR035906">
    <property type="entry name" value="MetI-like_sf"/>
</dbReference>
<evidence type="ECO:0000256" key="7">
    <source>
        <dbReference type="RuleBase" id="RU363032"/>
    </source>
</evidence>
<keyword evidence="5 7" id="KW-1133">Transmembrane helix</keyword>
<evidence type="ECO:0000256" key="6">
    <source>
        <dbReference type="ARBA" id="ARBA00023136"/>
    </source>
</evidence>
<dbReference type="EMBL" id="JAAAMU010000001">
    <property type="protein sequence ID" value="NBC67576.1"/>
    <property type="molecule type" value="Genomic_DNA"/>
</dbReference>
<dbReference type="GO" id="GO:0005886">
    <property type="term" value="C:plasma membrane"/>
    <property type="evidence" value="ECO:0007669"/>
    <property type="project" value="UniProtKB-SubCell"/>
</dbReference>
<dbReference type="PANTHER" id="PTHR43744">
    <property type="entry name" value="ABC TRANSPORTER PERMEASE PROTEIN MG189-RELATED-RELATED"/>
    <property type="match status" value="1"/>
</dbReference>
<feature type="domain" description="ABC transmembrane type-1" evidence="8">
    <location>
        <begin position="41"/>
        <end position="234"/>
    </location>
</feature>
<comment type="subcellular location">
    <subcellularLocation>
        <location evidence="1 7">Cell membrane</location>
        <topology evidence="1 7">Multi-pass membrane protein</topology>
    </subcellularLocation>
</comment>
<feature type="transmembrane region" description="Helical" evidence="7">
    <location>
        <begin position="213"/>
        <end position="234"/>
    </location>
</feature>
<sequence length="248" mass="27675">MGSLKDNQQFFNGKAWALPKFPLLWSNFSYTWETYHFGRYFVNSIVVTVGSMALALLLSATTGYVLARYTFKGSGLLYYFYISSLMIPAILTLVPMFFLFDTLHLTNSLTGLILLYAIGALPFGIFVIMGFFKSLPRELSESATMDGASHYGVFLRIMLPLAMPGLITVSIVNALSFWNEYPLALILMNDPGRYTLPVGLAVMQGEMQYRTEWGPLFAGLFISMVPILLLYAIFQSRINEGLVAGAVK</sequence>
<keyword evidence="4 7" id="KW-0812">Transmembrane</keyword>
<dbReference type="OrthoDB" id="187395at2"/>
<evidence type="ECO:0000256" key="2">
    <source>
        <dbReference type="ARBA" id="ARBA00022448"/>
    </source>
</evidence>
<feature type="transmembrane region" description="Helical" evidence="7">
    <location>
        <begin position="112"/>
        <end position="132"/>
    </location>
</feature>
<evidence type="ECO:0000256" key="1">
    <source>
        <dbReference type="ARBA" id="ARBA00004651"/>
    </source>
</evidence>
<dbReference type="PROSITE" id="PS50928">
    <property type="entry name" value="ABC_TM1"/>
    <property type="match status" value="1"/>
</dbReference>
<name>A0A7X5BWR7_9BACL</name>
<dbReference type="InterPro" id="IPR000515">
    <property type="entry name" value="MetI-like"/>
</dbReference>
<accession>A0A7X5BWR7</accession>
<proteinExistence type="inferred from homology"/>
<dbReference type="Proteomes" id="UP000558113">
    <property type="component" value="Unassembled WGS sequence"/>
</dbReference>
<dbReference type="Pfam" id="PF00528">
    <property type="entry name" value="BPD_transp_1"/>
    <property type="match status" value="1"/>
</dbReference>
<evidence type="ECO:0000259" key="8">
    <source>
        <dbReference type="PROSITE" id="PS50928"/>
    </source>
</evidence>
<dbReference type="GO" id="GO:0055085">
    <property type="term" value="P:transmembrane transport"/>
    <property type="evidence" value="ECO:0007669"/>
    <property type="project" value="InterPro"/>
</dbReference>
<evidence type="ECO:0000256" key="4">
    <source>
        <dbReference type="ARBA" id="ARBA00022692"/>
    </source>
</evidence>
<dbReference type="CDD" id="cd06261">
    <property type="entry name" value="TM_PBP2"/>
    <property type="match status" value="1"/>
</dbReference>